<feature type="domain" description="RRM" evidence="4">
    <location>
        <begin position="4"/>
        <end position="79"/>
    </location>
</feature>
<dbReference type="Proteomes" id="UP000504634">
    <property type="component" value="Unplaced"/>
</dbReference>
<dbReference type="PANTHER" id="PTHR48029:SF1">
    <property type="entry name" value="NUCLEOLAR PROTEIN 8"/>
    <property type="match status" value="1"/>
</dbReference>
<keyword evidence="1 2" id="KW-0694">RNA-binding</keyword>
<feature type="region of interest" description="Disordered" evidence="3">
    <location>
        <begin position="344"/>
        <end position="381"/>
    </location>
</feature>
<feature type="compositionally biased region" description="Polar residues" evidence="3">
    <location>
        <begin position="95"/>
        <end position="111"/>
    </location>
</feature>
<dbReference type="PANTHER" id="PTHR48029">
    <property type="entry name" value="NUCLEOLAR PROTEIN 8"/>
    <property type="match status" value="1"/>
</dbReference>
<feature type="region of interest" description="Disordered" evidence="3">
    <location>
        <begin position="173"/>
        <end position="206"/>
    </location>
</feature>
<feature type="region of interest" description="Disordered" evidence="3">
    <location>
        <begin position="294"/>
        <end position="316"/>
    </location>
</feature>
<accession>A0A6J2TU85</accession>
<dbReference type="GO" id="GO:0003723">
    <property type="term" value="F:RNA binding"/>
    <property type="evidence" value="ECO:0007669"/>
    <property type="project" value="UniProtKB-UniRule"/>
</dbReference>
<dbReference type="PROSITE" id="PS50102">
    <property type="entry name" value="RRM"/>
    <property type="match status" value="1"/>
</dbReference>
<proteinExistence type="predicted"/>
<feature type="compositionally biased region" description="Basic residues" evidence="3">
    <location>
        <begin position="475"/>
        <end position="484"/>
    </location>
</feature>
<evidence type="ECO:0000256" key="1">
    <source>
        <dbReference type="ARBA" id="ARBA00022884"/>
    </source>
</evidence>
<dbReference type="OrthoDB" id="21643at2759"/>
<dbReference type="SUPFAM" id="SSF54928">
    <property type="entry name" value="RNA-binding domain, RBD"/>
    <property type="match status" value="1"/>
</dbReference>
<dbReference type="Pfam" id="PF00076">
    <property type="entry name" value="RRM_1"/>
    <property type="match status" value="1"/>
</dbReference>
<feature type="compositionally biased region" description="Polar residues" evidence="3">
    <location>
        <begin position="363"/>
        <end position="373"/>
    </location>
</feature>
<dbReference type="AlphaFoldDB" id="A0A6J2TU85"/>
<evidence type="ECO:0000313" key="6">
    <source>
        <dbReference type="RefSeq" id="XP_030378462.1"/>
    </source>
</evidence>
<gene>
    <name evidence="6" type="primary">LOC115627056</name>
</gene>
<keyword evidence="5" id="KW-1185">Reference proteome</keyword>
<evidence type="ECO:0000259" key="4">
    <source>
        <dbReference type="PROSITE" id="PS50102"/>
    </source>
</evidence>
<dbReference type="InterPro" id="IPR035979">
    <property type="entry name" value="RBD_domain_sf"/>
</dbReference>
<dbReference type="Gene3D" id="3.30.70.330">
    <property type="match status" value="1"/>
</dbReference>
<sequence length="553" mass="63031">MGSTRFFLADLPSCTTEDDLNTLFQDYGYVERVELKPKADSNKLIAFVTLQIDDPQYCLNEVNWQKLHGSKLKVSLAKESFLDRLKRERDEEQQKGQVQNNAEQFQKSSSDLLVRNTQNKRRVFGEDEELKDDDIAPELLITKKRASTSIYNGKIIIPVENISGPLHIIEQNKKSAKQQLDAKSMIADQKRKQSLNKMKRQFESKKSAVQQALSSFDAGKAKKIKFSDAEEDDNDDVGNKSTASKQKKELFADDSEGEDDNIILPEYSGKKGERLVEMQSKQSLDPRFRITASFVDDQEHDANEEEEKPQESERNWQMGILEQVVGRKMDTDNAKAPISKKMLRFDPGKEEHQKLVRQKPSEATKTVKGNPTANEKAKSEPVSQAAFYVVTDTLKQSLNMRGDGFSLLEMFGSSHNEEVAQRQGQLEQIGREKIIVNQAGTAVAGTLNPFHYDSSESEDEGTENQPSMENEKQTKKSKKDKKPKPSMESFFIPKNDPRLKEGSKFFKLSGNETENHDYDQVRSRLKLLIKTKIVKLKKNQPEGVKKRKNKLRN</sequence>
<feature type="region of interest" description="Disordered" evidence="3">
    <location>
        <begin position="88"/>
        <end position="111"/>
    </location>
</feature>
<feature type="compositionally biased region" description="Acidic residues" evidence="3">
    <location>
        <begin position="252"/>
        <end position="261"/>
    </location>
</feature>
<feature type="region of interest" description="Disordered" evidence="3">
    <location>
        <begin position="446"/>
        <end position="497"/>
    </location>
</feature>
<dbReference type="CDD" id="cd00590">
    <property type="entry name" value="RRM_SF"/>
    <property type="match status" value="1"/>
</dbReference>
<evidence type="ECO:0000256" key="2">
    <source>
        <dbReference type="PROSITE-ProRule" id="PRU00176"/>
    </source>
</evidence>
<dbReference type="InterPro" id="IPR012677">
    <property type="entry name" value="Nucleotide-bd_a/b_plait_sf"/>
</dbReference>
<name>A0A6J2TU85_DROLE</name>
<dbReference type="InterPro" id="IPR000504">
    <property type="entry name" value="RRM_dom"/>
</dbReference>
<feature type="compositionally biased region" description="Basic and acidic residues" evidence="3">
    <location>
        <begin position="344"/>
        <end position="362"/>
    </location>
</feature>
<evidence type="ECO:0000313" key="5">
    <source>
        <dbReference type="Proteomes" id="UP000504634"/>
    </source>
</evidence>
<protein>
    <submittedName>
        <fullName evidence="6">Probable RNA-binding protein CG14230</fullName>
    </submittedName>
</protein>
<feature type="compositionally biased region" description="Acidic residues" evidence="3">
    <location>
        <begin position="296"/>
        <end position="308"/>
    </location>
</feature>
<dbReference type="GeneID" id="115627056"/>
<dbReference type="RefSeq" id="XP_030378462.1">
    <property type="nucleotide sequence ID" value="XM_030522602.1"/>
</dbReference>
<organism evidence="5 6">
    <name type="scientific">Drosophila lebanonensis</name>
    <name type="common">Fruit fly</name>
    <name type="synonym">Scaptodrosophila lebanonensis</name>
    <dbReference type="NCBI Taxonomy" id="7225"/>
    <lineage>
        <taxon>Eukaryota</taxon>
        <taxon>Metazoa</taxon>
        <taxon>Ecdysozoa</taxon>
        <taxon>Arthropoda</taxon>
        <taxon>Hexapoda</taxon>
        <taxon>Insecta</taxon>
        <taxon>Pterygota</taxon>
        <taxon>Neoptera</taxon>
        <taxon>Endopterygota</taxon>
        <taxon>Diptera</taxon>
        <taxon>Brachycera</taxon>
        <taxon>Muscomorpha</taxon>
        <taxon>Ephydroidea</taxon>
        <taxon>Drosophilidae</taxon>
        <taxon>Scaptodrosophila</taxon>
    </lineage>
</organism>
<reference evidence="6" key="1">
    <citation type="submission" date="2025-08" db="UniProtKB">
        <authorList>
            <consortium name="RefSeq"/>
        </authorList>
    </citation>
    <scope>IDENTIFICATION</scope>
    <source>
        <strain evidence="6">11010-0011.00</strain>
        <tissue evidence="6">Whole body</tissue>
    </source>
</reference>
<evidence type="ECO:0000256" key="3">
    <source>
        <dbReference type="SAM" id="MobiDB-lite"/>
    </source>
</evidence>
<feature type="region of interest" description="Disordered" evidence="3">
    <location>
        <begin position="227"/>
        <end position="274"/>
    </location>
</feature>